<dbReference type="Proteomes" id="UP000030643">
    <property type="component" value="Unassembled WGS sequence"/>
</dbReference>
<protein>
    <recommendedName>
        <fullName evidence="3">DUF2255 family protein</fullName>
    </recommendedName>
</protein>
<proteinExistence type="predicted"/>
<dbReference type="STRING" id="1329250.WOSG25_051020"/>
<name>A0A069CSQ7_WEIOS</name>
<gene>
    <name evidence="1" type="ORF">WOSG25_051020</name>
</gene>
<dbReference type="OrthoDB" id="162563at2"/>
<accession>A0A069CSQ7</accession>
<keyword evidence="2" id="KW-1185">Reference proteome</keyword>
<organism evidence="1 2">
    <name type="scientific">Weissella oryzae (strain DSM 25784 / JCM 18191 / LMG 30913 / SG25)</name>
    <dbReference type="NCBI Taxonomy" id="1329250"/>
    <lineage>
        <taxon>Bacteria</taxon>
        <taxon>Bacillati</taxon>
        <taxon>Bacillota</taxon>
        <taxon>Bacilli</taxon>
        <taxon>Lactobacillales</taxon>
        <taxon>Lactobacillaceae</taxon>
        <taxon>Weissella</taxon>
    </lineage>
</organism>
<dbReference type="RefSeq" id="WP_027698893.1">
    <property type="nucleotide sequence ID" value="NZ_DF820488.1"/>
</dbReference>
<dbReference type="Pfam" id="PF10012">
    <property type="entry name" value="DUF2255"/>
    <property type="match status" value="1"/>
</dbReference>
<evidence type="ECO:0008006" key="3">
    <source>
        <dbReference type="Google" id="ProtNLM"/>
    </source>
</evidence>
<sequence>MLFDTEIERFSKADDCYVSPYYQDEKTLGTPTWIWSVVVERDIYIRAWNGQNSRWFKSALSQGNGQIQIDGQKYAVNFTYIDASTEQSLIHKIDKAYKAKYQDSVYMPPMIAEGPQNATLRVIIQR</sequence>
<evidence type="ECO:0000313" key="1">
    <source>
        <dbReference type="EMBL" id="GAK30830.1"/>
    </source>
</evidence>
<dbReference type="EMBL" id="DF820488">
    <property type="protein sequence ID" value="GAK30830.1"/>
    <property type="molecule type" value="Genomic_DNA"/>
</dbReference>
<dbReference type="InterPro" id="IPR016888">
    <property type="entry name" value="UCP028498"/>
</dbReference>
<dbReference type="eggNOG" id="COG4334">
    <property type="taxonomic scope" value="Bacteria"/>
</dbReference>
<reference evidence="2" key="1">
    <citation type="journal article" date="2014" name="Genome Announc.">
        <title>Draft genome sequence of Weissella oryzae SG25T, isolated from fermented rice grains.</title>
        <authorList>
            <person name="Tanizawa Y."/>
            <person name="Fujisawa T."/>
            <person name="Mochizuki T."/>
            <person name="Kaminuma E."/>
            <person name="Suzuki Y."/>
            <person name="Nakamura Y."/>
            <person name="Tohno M."/>
        </authorList>
    </citation>
    <scope>NUCLEOTIDE SEQUENCE [LARGE SCALE GENOMIC DNA]</scope>
    <source>
        <strain evidence="2">DSM 25784 / JCM 18191 / LMG 30913 / SG25</strain>
    </source>
</reference>
<evidence type="ECO:0000313" key="2">
    <source>
        <dbReference type="Proteomes" id="UP000030643"/>
    </source>
</evidence>
<dbReference type="AlphaFoldDB" id="A0A069CSQ7"/>